<dbReference type="InterPro" id="IPR020593">
    <property type="entry name" value="G-glutamylP_reductase_CS"/>
</dbReference>
<dbReference type="PIRSF" id="PIRSF000151">
    <property type="entry name" value="GPR"/>
    <property type="match status" value="1"/>
</dbReference>
<dbReference type="GO" id="GO:0005737">
    <property type="term" value="C:cytoplasm"/>
    <property type="evidence" value="ECO:0007669"/>
    <property type="project" value="UniProtKB-SubCell"/>
</dbReference>
<feature type="domain" description="Aldehyde dehydrogenase" evidence="8">
    <location>
        <begin position="13"/>
        <end position="288"/>
    </location>
</feature>
<organism evidence="9 10">
    <name type="scientific">Janthinobacterium psychrotolerans</name>
    <dbReference type="NCBI Taxonomy" id="1747903"/>
    <lineage>
        <taxon>Bacteria</taxon>
        <taxon>Pseudomonadati</taxon>
        <taxon>Pseudomonadota</taxon>
        <taxon>Betaproteobacteria</taxon>
        <taxon>Burkholderiales</taxon>
        <taxon>Oxalobacteraceae</taxon>
        <taxon>Janthinobacterium</taxon>
    </lineage>
</organism>
<dbReference type="STRING" id="1747903.ASR47_10386"/>
<keyword evidence="3 7" id="KW-0641">Proline biosynthesis</keyword>
<evidence type="ECO:0000256" key="2">
    <source>
        <dbReference type="ARBA" id="ARBA00022605"/>
    </source>
</evidence>
<comment type="caution">
    <text evidence="9">The sequence shown here is derived from an EMBL/GenBank/DDBJ whole genome shotgun (WGS) entry which is preliminary data.</text>
</comment>
<dbReference type="PROSITE" id="PS01223">
    <property type="entry name" value="PROA"/>
    <property type="match status" value="1"/>
</dbReference>
<name>A0A1A7C7D0_9BURK</name>
<dbReference type="UniPathway" id="UPA00098">
    <property type="reaction ID" value="UER00360"/>
</dbReference>
<dbReference type="HAMAP" id="MF_00412">
    <property type="entry name" value="ProA"/>
    <property type="match status" value="1"/>
</dbReference>
<dbReference type="InterPro" id="IPR016163">
    <property type="entry name" value="Ald_DH_C"/>
</dbReference>
<dbReference type="AlphaFoldDB" id="A0A1A7C7D0"/>
<dbReference type="PATRIC" id="fig|1747903.4.peg.5310"/>
<evidence type="ECO:0000259" key="8">
    <source>
        <dbReference type="Pfam" id="PF00171"/>
    </source>
</evidence>
<dbReference type="PANTHER" id="PTHR11063">
    <property type="entry name" value="GLUTAMATE SEMIALDEHYDE DEHYDROGENASE"/>
    <property type="match status" value="1"/>
</dbReference>
<dbReference type="PANTHER" id="PTHR11063:SF8">
    <property type="entry name" value="DELTA-1-PYRROLINE-5-CARBOXYLATE SYNTHASE"/>
    <property type="match status" value="1"/>
</dbReference>
<reference evidence="9 10" key="1">
    <citation type="submission" date="2016-04" db="EMBL/GenBank/DDBJ databases">
        <title>Draft genome sequence of Janthinobacterium psychrotolerans sp. nov., isolated from freshwater sediments in Denmark.</title>
        <authorList>
            <person name="Gong X."/>
            <person name="Skrivergaard S."/>
            <person name="Korsgaard B.S."/>
            <person name="Schreiber L."/>
            <person name="Marshall I.P."/>
            <person name="Finster K."/>
            <person name="Schramm A."/>
        </authorList>
    </citation>
    <scope>NUCLEOTIDE SEQUENCE [LARGE SCALE GENOMIC DNA]</scope>
    <source>
        <strain evidence="9 10">S3-2</strain>
    </source>
</reference>
<keyword evidence="2 7" id="KW-0028">Amino-acid biosynthesis</keyword>
<feature type="domain" description="Aldehyde dehydrogenase" evidence="8">
    <location>
        <begin position="312"/>
        <end position="377"/>
    </location>
</feature>
<dbReference type="NCBIfam" id="NF001221">
    <property type="entry name" value="PRK00197.1"/>
    <property type="match status" value="1"/>
</dbReference>
<comment type="function">
    <text evidence="7">Catalyzes the NADPH-dependent reduction of L-glutamate 5-phosphate into L-glutamate 5-semialdehyde and phosphate. The product spontaneously undergoes cyclization to form 1-pyrroline-5-carboxylate.</text>
</comment>
<keyword evidence="7" id="KW-0963">Cytoplasm</keyword>
<evidence type="ECO:0000256" key="6">
    <source>
        <dbReference type="ARBA" id="ARBA00049024"/>
    </source>
</evidence>
<dbReference type="GO" id="GO:0004350">
    <property type="term" value="F:glutamate-5-semialdehyde dehydrogenase activity"/>
    <property type="evidence" value="ECO:0007669"/>
    <property type="project" value="UniProtKB-UniRule"/>
</dbReference>
<dbReference type="EC" id="1.2.1.41" evidence="7"/>
<dbReference type="NCBIfam" id="TIGR00407">
    <property type="entry name" value="proA"/>
    <property type="match status" value="1"/>
</dbReference>
<dbReference type="Pfam" id="PF00171">
    <property type="entry name" value="Aldedh"/>
    <property type="match status" value="2"/>
</dbReference>
<proteinExistence type="inferred from homology"/>
<comment type="similarity">
    <text evidence="7">Belongs to the gamma-glutamyl phosphate reductase family.</text>
</comment>
<dbReference type="InterPro" id="IPR000965">
    <property type="entry name" value="GPR_dom"/>
</dbReference>
<dbReference type="OrthoDB" id="9809970at2"/>
<dbReference type="InterPro" id="IPR015590">
    <property type="entry name" value="Aldehyde_DH_dom"/>
</dbReference>
<evidence type="ECO:0000256" key="4">
    <source>
        <dbReference type="ARBA" id="ARBA00022857"/>
    </source>
</evidence>
<keyword evidence="5 7" id="KW-0560">Oxidoreductase</keyword>
<keyword evidence="10" id="KW-1185">Reference proteome</keyword>
<dbReference type="SUPFAM" id="SSF53720">
    <property type="entry name" value="ALDH-like"/>
    <property type="match status" value="1"/>
</dbReference>
<evidence type="ECO:0000256" key="3">
    <source>
        <dbReference type="ARBA" id="ARBA00022650"/>
    </source>
</evidence>
<dbReference type="InterPro" id="IPR012134">
    <property type="entry name" value="Glu-5-SA_DH"/>
</dbReference>
<evidence type="ECO:0000313" key="9">
    <source>
        <dbReference type="EMBL" id="OBV41622.1"/>
    </source>
</evidence>
<dbReference type="EMBL" id="LOCQ01000025">
    <property type="protein sequence ID" value="OBV41622.1"/>
    <property type="molecule type" value="Genomic_DNA"/>
</dbReference>
<keyword evidence="4 7" id="KW-0521">NADP</keyword>
<dbReference type="InterPro" id="IPR016161">
    <property type="entry name" value="Ald_DH/histidinol_DH"/>
</dbReference>
<dbReference type="Gene3D" id="3.40.309.10">
    <property type="entry name" value="Aldehyde Dehydrogenase, Chain A, domain 2"/>
    <property type="match status" value="1"/>
</dbReference>
<accession>A0A1A7C7D0</accession>
<dbReference type="RefSeq" id="WP_065305830.1">
    <property type="nucleotide sequence ID" value="NZ_LOCQ01000025.1"/>
</dbReference>
<evidence type="ECO:0000256" key="1">
    <source>
        <dbReference type="ARBA" id="ARBA00004985"/>
    </source>
</evidence>
<dbReference type="InterPro" id="IPR016162">
    <property type="entry name" value="Ald_DH_N"/>
</dbReference>
<comment type="catalytic activity">
    <reaction evidence="6 7">
        <text>L-glutamate 5-semialdehyde + phosphate + NADP(+) = L-glutamyl 5-phosphate + NADPH + H(+)</text>
        <dbReference type="Rhea" id="RHEA:19541"/>
        <dbReference type="ChEBI" id="CHEBI:15378"/>
        <dbReference type="ChEBI" id="CHEBI:43474"/>
        <dbReference type="ChEBI" id="CHEBI:57783"/>
        <dbReference type="ChEBI" id="CHEBI:58066"/>
        <dbReference type="ChEBI" id="CHEBI:58274"/>
        <dbReference type="ChEBI" id="CHEBI:58349"/>
        <dbReference type="EC" id="1.2.1.41"/>
    </reaction>
</comment>
<dbReference type="Proteomes" id="UP000092713">
    <property type="component" value="Unassembled WGS sequence"/>
</dbReference>
<dbReference type="Gene3D" id="3.40.605.10">
    <property type="entry name" value="Aldehyde Dehydrogenase, Chain A, domain 1"/>
    <property type="match status" value="1"/>
</dbReference>
<comment type="pathway">
    <text evidence="1 7">Amino-acid biosynthesis; L-proline biosynthesis; L-glutamate 5-semialdehyde from L-glutamate: step 2/2.</text>
</comment>
<protein>
    <recommendedName>
        <fullName evidence="7">Gamma-glutamyl phosphate reductase</fullName>
        <shortName evidence="7">GPR</shortName>
        <ecNumber evidence="7">1.2.1.41</ecNumber>
    </recommendedName>
    <alternativeName>
        <fullName evidence="7">Glutamate-5-semialdehyde dehydrogenase</fullName>
    </alternativeName>
    <alternativeName>
        <fullName evidence="7">Glutamyl-gamma-semialdehyde dehydrogenase</fullName>
        <shortName evidence="7">GSA dehydrogenase</shortName>
    </alternativeName>
</protein>
<dbReference type="GO" id="GO:0050661">
    <property type="term" value="F:NADP binding"/>
    <property type="evidence" value="ECO:0007669"/>
    <property type="project" value="InterPro"/>
</dbReference>
<comment type="subcellular location">
    <subcellularLocation>
        <location evidence="7">Cytoplasm</location>
    </subcellularLocation>
</comment>
<evidence type="ECO:0000313" key="10">
    <source>
        <dbReference type="Proteomes" id="UP000092713"/>
    </source>
</evidence>
<evidence type="ECO:0000256" key="7">
    <source>
        <dbReference type="HAMAP-Rule" id="MF_00412"/>
    </source>
</evidence>
<gene>
    <name evidence="7" type="primary">proA</name>
    <name evidence="9" type="ORF">ASR47_10386</name>
</gene>
<sequence length="421" mass="45023">MDIKQYMQDVGIRARAASRAMARADSATRNRALSLIAAAIVRDADLLRAANRRDLDAAAAAGLAPAMLDRLTLSDAAIATMVEGLTQIVALADPIGEISNMKYRPTGIQVGQMRVPLGVIGIIYEARPNVTVDAAGLCIKSGNATILRGGSEAIHCNRALAKLVAEGLAGAGLPQDAVQVIDTTDRAAVGALITMPEYVDVIVPRGGKGLIARLMEEATVPMIKHLDGICHVYIDAKADLAKALDIGFNAKCHRYGTCNTMETLLVARAIAPQVLPQLAERYLTKQVELRADPEALAILAGYPHLVAATEEDWRTEYLAAILSIKVVDGIDEAMDHINQYSSRHTEAIITEDYSDALRFLREVDSASVMVNASTRFADGFEYGLGAEIGISNDKLHARGPVGLEGLTSLKYVVFGHGEVRT</sequence>
<dbReference type="CDD" id="cd07079">
    <property type="entry name" value="ALDH_F18-19_ProA-GPR"/>
    <property type="match status" value="1"/>
</dbReference>
<evidence type="ECO:0000256" key="5">
    <source>
        <dbReference type="ARBA" id="ARBA00023002"/>
    </source>
</evidence>
<dbReference type="FunFam" id="3.40.309.10:FF:000006">
    <property type="entry name" value="Gamma-glutamyl phosphate reductase"/>
    <property type="match status" value="1"/>
</dbReference>
<dbReference type="GO" id="GO:0055129">
    <property type="term" value="P:L-proline biosynthetic process"/>
    <property type="evidence" value="ECO:0007669"/>
    <property type="project" value="UniProtKB-UniRule"/>
</dbReference>